<comment type="caution">
    <text evidence="3">The sequence shown here is derived from an EMBL/GenBank/DDBJ whole genome shotgun (WGS) entry which is preliminary data.</text>
</comment>
<dbReference type="Proteomes" id="UP001165121">
    <property type="component" value="Unassembled WGS sequence"/>
</dbReference>
<dbReference type="InterPro" id="IPR009769">
    <property type="entry name" value="EDR2_C"/>
</dbReference>
<evidence type="ECO:0000256" key="1">
    <source>
        <dbReference type="SAM" id="MobiDB-lite"/>
    </source>
</evidence>
<sequence length="270" mass="30073">MQFKLRSKTYLQNKIKETTAPPLSFTNNLRPSANGCNNPKLQPLSKKDFVVTLIIPGSPLVATVQYFARTLSASPGAPTEAEKLWERFLNSDDEFRKARLKLVPTIVDGPWVIRKAVGSTPCIIGKAIQTTYFQSPSYLEVHVDISSDTIAKHITSMCRSHSTSFAVNMGFIIEGQSEEQLPEALLGCVQSARQAKRLVKEREAEAHVDGDEESQSEEELEEKRPATAGFAFLVDSDDSEEEQEEEQEEEEEHVEDPVVVAPEPPKGKKK</sequence>
<protein>
    <submittedName>
        <fullName evidence="3">Unnamed protein product</fullName>
    </submittedName>
</protein>
<dbReference type="Pfam" id="PF07059">
    <property type="entry name" value="EDR2_C"/>
    <property type="match status" value="1"/>
</dbReference>
<dbReference type="PANTHER" id="PTHR12136:SF41">
    <property type="entry name" value="PLECKSTRIN HOMOLOGY (PH) AND LIPID-BINDING START DOMAINS-CONTAINING PROTEIN"/>
    <property type="match status" value="1"/>
</dbReference>
<organism evidence="3 4">
    <name type="scientific">Phytophthora fragariaefolia</name>
    <dbReference type="NCBI Taxonomy" id="1490495"/>
    <lineage>
        <taxon>Eukaryota</taxon>
        <taxon>Sar</taxon>
        <taxon>Stramenopiles</taxon>
        <taxon>Oomycota</taxon>
        <taxon>Peronosporomycetes</taxon>
        <taxon>Peronosporales</taxon>
        <taxon>Peronosporaceae</taxon>
        <taxon>Phytophthora</taxon>
    </lineage>
</organism>
<evidence type="ECO:0000259" key="2">
    <source>
        <dbReference type="Pfam" id="PF07059"/>
    </source>
</evidence>
<feature type="region of interest" description="Disordered" evidence="1">
    <location>
        <begin position="203"/>
        <end position="270"/>
    </location>
</feature>
<evidence type="ECO:0000313" key="4">
    <source>
        <dbReference type="Proteomes" id="UP001165121"/>
    </source>
</evidence>
<feature type="compositionally biased region" description="Acidic residues" evidence="1">
    <location>
        <begin position="235"/>
        <end position="254"/>
    </location>
</feature>
<reference evidence="3" key="1">
    <citation type="submission" date="2023-04" db="EMBL/GenBank/DDBJ databases">
        <title>Phytophthora fragariaefolia NBRC 109709.</title>
        <authorList>
            <person name="Ichikawa N."/>
            <person name="Sato H."/>
            <person name="Tonouchi N."/>
        </authorList>
    </citation>
    <scope>NUCLEOTIDE SEQUENCE</scope>
    <source>
        <strain evidence="3">NBRC 109709</strain>
    </source>
</reference>
<proteinExistence type="predicted"/>
<keyword evidence="4" id="KW-1185">Reference proteome</keyword>
<feature type="domain" description="Protein ENHANCED DISEASE RESISTANCE 2 C-terminal" evidence="2">
    <location>
        <begin position="2"/>
        <end position="190"/>
    </location>
</feature>
<dbReference type="AlphaFoldDB" id="A0A9W6XT32"/>
<dbReference type="PANTHER" id="PTHR12136">
    <property type="entry name" value="ENHANCED DISEASE RESISTANCE-RELATED"/>
    <property type="match status" value="1"/>
</dbReference>
<dbReference type="EMBL" id="BSXT01001723">
    <property type="protein sequence ID" value="GMF44687.1"/>
    <property type="molecule type" value="Genomic_DNA"/>
</dbReference>
<name>A0A9W6XT32_9STRA</name>
<dbReference type="InterPro" id="IPR045096">
    <property type="entry name" value="EDR2-like"/>
</dbReference>
<gene>
    <name evidence="3" type="ORF">Pfra01_001568400</name>
</gene>
<dbReference type="OrthoDB" id="9970435at2759"/>
<evidence type="ECO:0000313" key="3">
    <source>
        <dbReference type="EMBL" id="GMF44687.1"/>
    </source>
</evidence>
<feature type="compositionally biased region" description="Acidic residues" evidence="1">
    <location>
        <begin position="210"/>
        <end position="220"/>
    </location>
</feature>
<accession>A0A9W6XT32</accession>